<dbReference type="SUPFAM" id="SSF52833">
    <property type="entry name" value="Thioredoxin-like"/>
    <property type="match status" value="1"/>
</dbReference>
<dbReference type="EMBL" id="CP011859">
    <property type="protein sequence ID" value="AQY22792.1"/>
    <property type="molecule type" value="Genomic_DNA"/>
</dbReference>
<evidence type="ECO:0000313" key="2">
    <source>
        <dbReference type="Proteomes" id="UP000189883"/>
    </source>
</evidence>
<evidence type="ECO:0000313" key="1">
    <source>
        <dbReference type="EMBL" id="AQY22792.1"/>
    </source>
</evidence>
<dbReference type="PROSITE" id="PS51257">
    <property type="entry name" value="PROKAR_LIPOPROTEIN"/>
    <property type="match status" value="1"/>
</dbReference>
<dbReference type="AlphaFoldDB" id="A0A1S7DUI3"/>
<organism evidence="1 2">
    <name type="scientific">Riemerella anatipestifer</name>
    <name type="common">Moraxella anatipestifer</name>
    <dbReference type="NCBI Taxonomy" id="34085"/>
    <lineage>
        <taxon>Bacteria</taxon>
        <taxon>Pseudomonadati</taxon>
        <taxon>Bacteroidota</taxon>
        <taxon>Flavobacteriia</taxon>
        <taxon>Flavobacteriales</taxon>
        <taxon>Weeksellaceae</taxon>
        <taxon>Riemerella</taxon>
    </lineage>
</organism>
<dbReference type="Gene3D" id="3.40.30.10">
    <property type="entry name" value="Glutaredoxin"/>
    <property type="match status" value="1"/>
</dbReference>
<sequence>MIKKITLSTVLLLGIASCGVVEKTVVNRQVDSEQYGKVLLGKQTLSQFQQEPFKTWYDEEYANYETDKNTIALLKKSKELNKYGLTVFVGTWCGDSHREFPRLIKILKEVGYPLSKMKIIALSRRMESPESEELTYHVKKVPTIVVERYGREVGRIVETPSTGFLEQDLYNLVKKK</sequence>
<reference evidence="1 2" key="1">
    <citation type="submission" date="2015-06" db="EMBL/GenBank/DDBJ databases">
        <title>R. anatipestifer strain HXb2 is the most virulent strain so far, and the genome sequence would help us uncover the pathogenesis.</title>
        <authorList>
            <person name="Hu Q."/>
            <person name="Qi J."/>
            <person name="Bo H."/>
            <person name="Liu G."/>
            <person name="Tao M."/>
            <person name="Ding Y."/>
            <person name="Xue Y."/>
        </authorList>
    </citation>
    <scope>NUCLEOTIDE SEQUENCE [LARGE SCALE GENOMIC DNA]</scope>
    <source>
        <strain evidence="1 2">HXb2</strain>
    </source>
</reference>
<gene>
    <name evidence="1" type="ORF">AB406_1851</name>
</gene>
<proteinExistence type="predicted"/>
<name>A0A1S7DUI3_RIEAN</name>
<dbReference type="RefSeq" id="WP_079207939.1">
    <property type="nucleotide sequence ID" value="NZ_CP011859.1"/>
</dbReference>
<dbReference type="Proteomes" id="UP000189883">
    <property type="component" value="Chromosome"/>
</dbReference>
<protein>
    <recommendedName>
        <fullName evidence="3">Thioredoxin</fullName>
    </recommendedName>
</protein>
<accession>A0A1S7DUI3</accession>
<dbReference type="InterPro" id="IPR036249">
    <property type="entry name" value="Thioredoxin-like_sf"/>
</dbReference>
<evidence type="ECO:0008006" key="3">
    <source>
        <dbReference type="Google" id="ProtNLM"/>
    </source>
</evidence>